<comment type="catalytic activity">
    <reaction evidence="2">
        <text>a 3'-end 2',3'-cyclophospho-ribonucleotide-RNA + H2O = a 3'-end 2'-phospho-ribonucleotide-RNA + H(+)</text>
        <dbReference type="Rhea" id="RHEA:11828"/>
        <dbReference type="Rhea" id="RHEA-COMP:10464"/>
        <dbReference type="Rhea" id="RHEA-COMP:17353"/>
        <dbReference type="ChEBI" id="CHEBI:15377"/>
        <dbReference type="ChEBI" id="CHEBI:15378"/>
        <dbReference type="ChEBI" id="CHEBI:83064"/>
        <dbReference type="ChEBI" id="CHEBI:173113"/>
        <dbReference type="EC" id="3.1.4.58"/>
    </reaction>
</comment>
<dbReference type="AlphaFoldDB" id="A0A2M7TWS9"/>
<dbReference type="InterPro" id="IPR004175">
    <property type="entry name" value="RNA_CPDase"/>
</dbReference>
<reference evidence="4" key="1">
    <citation type="submission" date="2017-09" db="EMBL/GenBank/DDBJ databases">
        <title>Depth-based differentiation of microbial function through sediment-hosted aquifers and enrichment of novel symbionts in the deep terrestrial subsurface.</title>
        <authorList>
            <person name="Probst A.J."/>
            <person name="Ladd B."/>
            <person name="Jarett J.K."/>
            <person name="Geller-Mcgrath D.E."/>
            <person name="Sieber C.M.K."/>
            <person name="Emerson J.B."/>
            <person name="Anantharaman K."/>
            <person name="Thomas B.C."/>
            <person name="Malmstrom R."/>
            <person name="Stieglmeier M."/>
            <person name="Klingl A."/>
            <person name="Woyke T."/>
            <person name="Ryan C.M."/>
            <person name="Banfield J.F."/>
        </authorList>
    </citation>
    <scope>NUCLEOTIDE SEQUENCE [LARGE SCALE GENOMIC DNA]</scope>
</reference>
<dbReference type="NCBIfam" id="TIGR02258">
    <property type="entry name" value="2_5_ligase"/>
    <property type="match status" value="1"/>
</dbReference>
<dbReference type="PANTHER" id="PTHR35561">
    <property type="entry name" value="RNA 2',3'-CYCLIC PHOSPHODIESTERASE"/>
    <property type="match status" value="1"/>
</dbReference>
<organism evidence="3 4">
    <name type="scientific">Candidatus Roizmanbacteria bacterium CG_4_10_14_0_2_um_filter_39_13</name>
    <dbReference type="NCBI Taxonomy" id="1974825"/>
    <lineage>
        <taxon>Bacteria</taxon>
        <taxon>Candidatus Roizmaniibacteriota</taxon>
    </lineage>
</organism>
<evidence type="ECO:0000256" key="2">
    <source>
        <dbReference type="HAMAP-Rule" id="MF_01940"/>
    </source>
</evidence>
<dbReference type="GO" id="GO:0004113">
    <property type="term" value="F:2',3'-cyclic-nucleotide 3'-phosphodiesterase activity"/>
    <property type="evidence" value="ECO:0007669"/>
    <property type="project" value="InterPro"/>
</dbReference>
<dbReference type="HAMAP" id="MF_01940">
    <property type="entry name" value="RNA_CPDase"/>
    <property type="match status" value="1"/>
</dbReference>
<dbReference type="EMBL" id="PFOB01000062">
    <property type="protein sequence ID" value="PIZ62225.1"/>
    <property type="molecule type" value="Genomic_DNA"/>
</dbReference>
<sequence length="181" mass="21488">MRLFLGVSIPNESTKQMRTSIEAIKNEYPEFDWIPEENYHLTIFFFGERSEDKIPDMIEGIEQTIFDLDQTQLSMSRLGLFVKKGITMHVAYERNKTIEIIHDRIISILGSQTPQMHDIYIPHTTVAKYKLPSKQQYFHLKKKIQKISIDIEFQLDTLHLYESVSKKPFPEYRIIHTFHLQ</sequence>
<proteinExistence type="inferred from homology"/>
<comment type="caution">
    <text evidence="3">The sequence shown here is derived from an EMBL/GenBank/DDBJ whole genome shotgun (WGS) entry which is preliminary data.</text>
</comment>
<feature type="short sequence motif" description="HXTX 2" evidence="2">
    <location>
        <begin position="123"/>
        <end position="126"/>
    </location>
</feature>
<dbReference type="Proteomes" id="UP000228503">
    <property type="component" value="Unassembled WGS sequence"/>
</dbReference>
<dbReference type="SUPFAM" id="SSF55144">
    <property type="entry name" value="LigT-like"/>
    <property type="match status" value="1"/>
</dbReference>
<protein>
    <recommendedName>
        <fullName evidence="2">RNA 2',3'-cyclic phosphodiesterase</fullName>
        <shortName evidence="2">RNA 2',3'-CPDase</shortName>
        <ecNumber evidence="2">3.1.4.58</ecNumber>
    </recommendedName>
</protein>
<dbReference type="EC" id="3.1.4.58" evidence="2"/>
<dbReference type="PANTHER" id="PTHR35561:SF1">
    <property type="entry name" value="RNA 2',3'-CYCLIC PHOSPHODIESTERASE"/>
    <property type="match status" value="1"/>
</dbReference>
<dbReference type="Gene3D" id="3.90.1140.10">
    <property type="entry name" value="Cyclic phosphodiesterase"/>
    <property type="match status" value="1"/>
</dbReference>
<keyword evidence="1 2" id="KW-0378">Hydrolase</keyword>
<gene>
    <name evidence="3" type="ORF">COY16_04845</name>
</gene>
<dbReference type="GO" id="GO:0008664">
    <property type="term" value="F:RNA 2',3'-cyclic 3'-phosphodiesterase activity"/>
    <property type="evidence" value="ECO:0007669"/>
    <property type="project" value="UniProtKB-EC"/>
</dbReference>
<accession>A0A2M7TWS9</accession>
<feature type="active site" description="Proton acceptor" evidence="2">
    <location>
        <position position="123"/>
    </location>
</feature>
<dbReference type="InterPro" id="IPR009097">
    <property type="entry name" value="Cyclic_Pdiesterase"/>
</dbReference>
<evidence type="ECO:0000313" key="4">
    <source>
        <dbReference type="Proteomes" id="UP000228503"/>
    </source>
</evidence>
<evidence type="ECO:0000256" key="1">
    <source>
        <dbReference type="ARBA" id="ARBA00022801"/>
    </source>
</evidence>
<feature type="short sequence motif" description="HXTX 1" evidence="2">
    <location>
        <begin position="40"/>
        <end position="43"/>
    </location>
</feature>
<comment type="function">
    <text evidence="2">Hydrolyzes RNA 2',3'-cyclic phosphodiester to an RNA 2'-phosphomonoester.</text>
</comment>
<comment type="similarity">
    <text evidence="2">Belongs to the 2H phosphoesterase superfamily. ThpR family.</text>
</comment>
<evidence type="ECO:0000313" key="3">
    <source>
        <dbReference type="EMBL" id="PIZ62225.1"/>
    </source>
</evidence>
<dbReference type="Pfam" id="PF13563">
    <property type="entry name" value="2_5_RNA_ligase2"/>
    <property type="match status" value="1"/>
</dbReference>
<name>A0A2M7TWS9_9BACT</name>
<feature type="active site" description="Proton donor" evidence="2">
    <location>
        <position position="40"/>
    </location>
</feature>